<gene>
    <name evidence="1" type="ORF">QR46_2909</name>
</gene>
<reference evidence="1 2" key="1">
    <citation type="journal article" date="2015" name="Mol. Biochem. Parasitol.">
        <title>Identification of polymorphic genes for use in assemblage B genotyping assays through comparative genomics of multiple assemblage B Giardia duodenalis isolates.</title>
        <authorList>
            <person name="Wielinga C."/>
            <person name="Thompson R.C."/>
            <person name="Monis P."/>
            <person name="Ryan U."/>
        </authorList>
    </citation>
    <scope>NUCLEOTIDE SEQUENCE [LARGE SCALE GENOMIC DNA]</scope>
    <source>
        <strain evidence="1 2">BAH15c1</strain>
    </source>
</reference>
<dbReference type="OrthoDB" id="539213at2759"/>
<dbReference type="Proteomes" id="UP000070089">
    <property type="component" value="Unassembled WGS sequence"/>
</dbReference>
<name>A0A132NSW9_GIAIN</name>
<dbReference type="PANTHER" id="PTHR43558">
    <property type="entry name" value="REDUCTASE, PUTATIVE (AFU_ORTHOLOGUE AFUA_3G10540)-RELATED"/>
    <property type="match status" value="1"/>
</dbReference>
<dbReference type="VEuPathDB" id="GiardiaDB:QR46_2909"/>
<protein>
    <submittedName>
        <fullName evidence="1">Uncharacterized protein</fullName>
    </submittedName>
</protein>
<comment type="caution">
    <text evidence="1">The sequence shown here is derived from an EMBL/GenBank/DDBJ whole genome shotgun (WGS) entry which is preliminary data.</text>
</comment>
<dbReference type="PANTHER" id="PTHR43558:SF6">
    <property type="entry name" value="REDUCTASE, PUTATIVE (AFU_ORTHOLOGUE AFUA_3G10540)-RELATED"/>
    <property type="match status" value="1"/>
</dbReference>
<sequence length="1410" mass="157258">MIVDIKDRLNKHVARLVDIWKTVGVDVDALPDITKMVDELISSIFGETTELTPLELHEHLSRFLLEYTNPIMLSILVPFVEFRDNAPLLTLNQWSGHIESLEPIINIFRDPFMQEYKNTQLFTDNLRRRFHAKEIEGIGAWEGCHNLYDPATITTRLPYPKTVPIYCTPGENLELPTVVSQETFLSNWRLLTNGILDGMDWSNVLAAGGAVLACALPGFTPGEYENEGRQFETLINEKLTLHTGCRTLVDPHYICGLNGFWTSDIDLFIHSCSTEEANKIIDRIIDTVIKNNVSATVMRSSFAVTVFGLNPHRDVQIVFRLYSRPCEVIHGFDIDCSGIAFDGTSVYVTTRCLQSLRCRLNIVNMTYRSTTYSSRLIKYAYRDFAIAVPGYDRNMGIPHLIPPKADFSHSKVWNNSAICKHTRADIEQRYLRCLADIRTSGATSCLRTKVAPELSAIIAEDIAIHHMLHCPTAHDPVINGPHPLRIGGFRGASCQCKTSKSLKDDLISFIITIAVRGDIANTVTSRILNSERRDFAQGRRHHIDKEDVTCDLVESAPLEDNSVEAVYRIINADSRGLDPLSVAYHHQHDYATPSSTGFHSRASLQWADKHPRCVNGILIGSLEYVMKNSPITLLVDNPGRQGLLTSSFHPLLTNGFYGDMRWFVGPHTYVDPSVQSHSSISYDPGSPHLLELLFHTTHFYSHPSYFSRILEASNEEQECRKLANAALKCTSAGFTSFANLYGTLRDGKKAAERGLLVCEDSVKQLNDLESASQSYVGSRCVRNSLNLTLLDVFTILDNKQLEAQSQEDATFGTQYGVFKSVMRFFTCITDRRHALVAWKEDYDKLSVLATEFDSFMNKVRSSLLKGVPFKSECFQIDSSVAFTQEWLSLRQALASRFYSHVADNSFVSVKIDFIAPNLFEAIPSVKSISDNTNLDASEELRKASSGGVPHKYVYAVPILDSLVQVDNFFSIIHTEKEAAPTKRANELSGYLSQTLIIAPDFSAGYVDVSISGEPLLPVLTAAYSLDEVLYLFKAILSVLKMSRHAILDPLLRNAYTVNRSHVVILSAPSHHVDRYATNLLCCLTAIQRVCISLLPSNHPTLECLQRAASVEDPAGISDSLIESIFKSAAVSIDSAFEPIFLPRCDVINIIYKGLAKISNANTVVHLLKGEMTALNLLSAFKPGMTLTSLASHAYVFSTESGELTDAEYSSLLLEACVKEGALIYNEGTRRYSLPMGEVSAMTMEILRRIGRLLSWALLHRRRLPLHLSNLMIAVLKFGSTYAYAAETLHTVLADADNSDTIGSSIKQFLDLSTTQVTEFVSNSTGIKYVLKTDENIANETIPIIYISSVKRFAALYYTNELIHNRIMAIRAFLECWDSIDVLGKIGEVTGIDLRSALNVGQLRLLLMDDI</sequence>
<dbReference type="EMBL" id="JXTI01000083">
    <property type="protein sequence ID" value="KWX13128.1"/>
    <property type="molecule type" value="Genomic_DNA"/>
</dbReference>
<evidence type="ECO:0000313" key="1">
    <source>
        <dbReference type="EMBL" id="KWX13128.1"/>
    </source>
</evidence>
<proteinExistence type="predicted"/>
<evidence type="ECO:0000313" key="2">
    <source>
        <dbReference type="Proteomes" id="UP000070089"/>
    </source>
</evidence>
<accession>A0A132NSW9</accession>
<organism evidence="1 2">
    <name type="scientific">Giardia duodenalis assemblage B</name>
    <dbReference type="NCBI Taxonomy" id="1394984"/>
    <lineage>
        <taxon>Eukaryota</taxon>
        <taxon>Metamonada</taxon>
        <taxon>Diplomonadida</taxon>
        <taxon>Hexamitidae</taxon>
        <taxon>Giardiinae</taxon>
        <taxon>Giardia</taxon>
    </lineage>
</organism>
<dbReference type="InterPro" id="IPR053354">
    <property type="entry name" value="MGDG_epimerase"/>
</dbReference>